<feature type="domain" description="Acyltransferase 3" evidence="2">
    <location>
        <begin position="6"/>
        <end position="315"/>
    </location>
</feature>
<feature type="transmembrane region" description="Helical" evidence="1">
    <location>
        <begin position="185"/>
        <end position="203"/>
    </location>
</feature>
<dbReference type="PANTHER" id="PTHR23028:SF53">
    <property type="entry name" value="ACYL_TRANSF_3 DOMAIN-CONTAINING PROTEIN"/>
    <property type="match status" value="1"/>
</dbReference>
<keyword evidence="1" id="KW-0812">Transmembrane</keyword>
<evidence type="ECO:0000313" key="3">
    <source>
        <dbReference type="EMBL" id="TCS34310.1"/>
    </source>
</evidence>
<dbReference type="GO" id="GO:0000271">
    <property type="term" value="P:polysaccharide biosynthetic process"/>
    <property type="evidence" value="ECO:0007669"/>
    <property type="project" value="TreeGrafter"/>
</dbReference>
<feature type="transmembrane region" description="Helical" evidence="1">
    <location>
        <begin position="38"/>
        <end position="61"/>
    </location>
</feature>
<keyword evidence="1" id="KW-1133">Transmembrane helix</keyword>
<feature type="transmembrane region" description="Helical" evidence="1">
    <location>
        <begin position="210"/>
        <end position="230"/>
    </location>
</feature>
<feature type="transmembrane region" description="Helical" evidence="1">
    <location>
        <begin position="82"/>
        <end position="104"/>
    </location>
</feature>
<dbReference type="EMBL" id="SLZQ01000013">
    <property type="protein sequence ID" value="TCS34310.1"/>
    <property type="molecule type" value="Genomic_DNA"/>
</dbReference>
<sequence length="345" mass="38453">MRHGSANLDVLRSIAVSLVVISHLLIEHVGHGEGIYSTQILGTLGVLIFFVHTCLVLMLSLERQAMKDRQDPGTIPFLVARAFRIYPLSIVVVSVVVFIDWASASGHHGGWAVLSNLLLIQNITGHESVPPVLWSLPFELQMYLFLPTLYLFVSMSGRFARYGIGLLWIGMVVVILAVWRLGWDYSLIMFFPCFIPGVLAYSLRDATKQLAPGLLFAFVGTMAIAYPWIVGHGVKATMLSWPICLALGIMIPYCREIESVKLAKLGEIVARYSFGIYLTHVPMINFSFHFLHKQPAVISWIVFFVGTGALSFLAYHLIEKPCTDFGKALSERMKSHQLQAKSNIS</sequence>
<feature type="transmembrane region" description="Helical" evidence="1">
    <location>
        <begin position="132"/>
        <end position="152"/>
    </location>
</feature>
<keyword evidence="4" id="KW-1185">Reference proteome</keyword>
<gene>
    <name evidence="3" type="ORF">EDC30_1133</name>
</gene>
<keyword evidence="1" id="KW-0472">Membrane</keyword>
<comment type="caution">
    <text evidence="3">The sequence shown here is derived from an EMBL/GenBank/DDBJ whole genome shotgun (WGS) entry which is preliminary data.</text>
</comment>
<evidence type="ECO:0000256" key="1">
    <source>
        <dbReference type="SAM" id="Phobius"/>
    </source>
</evidence>
<dbReference type="AlphaFoldDB" id="A0A4R3HV45"/>
<proteinExistence type="predicted"/>
<name>A0A4R3HV45_PAULE</name>
<reference evidence="3 4" key="1">
    <citation type="submission" date="2019-03" db="EMBL/GenBank/DDBJ databases">
        <title>Genomic Encyclopedia of Type Strains, Phase IV (KMG-IV): sequencing the most valuable type-strain genomes for metagenomic binning, comparative biology and taxonomic classification.</title>
        <authorList>
            <person name="Goeker M."/>
        </authorList>
    </citation>
    <scope>NUCLEOTIDE SEQUENCE [LARGE SCALE GENOMIC DNA]</scope>
    <source>
        <strain evidence="3 4">DSM 7445</strain>
    </source>
</reference>
<organism evidence="3 4">
    <name type="scientific">Paucimonas lemoignei</name>
    <name type="common">Pseudomonas lemoignei</name>
    <dbReference type="NCBI Taxonomy" id="29443"/>
    <lineage>
        <taxon>Bacteria</taxon>
        <taxon>Pseudomonadati</taxon>
        <taxon>Pseudomonadota</taxon>
        <taxon>Betaproteobacteria</taxon>
        <taxon>Burkholderiales</taxon>
        <taxon>Burkholderiaceae</taxon>
        <taxon>Paucimonas</taxon>
    </lineage>
</organism>
<feature type="transmembrane region" description="Helical" evidence="1">
    <location>
        <begin position="159"/>
        <end position="179"/>
    </location>
</feature>
<dbReference type="InterPro" id="IPR050879">
    <property type="entry name" value="Acyltransferase_3"/>
</dbReference>
<accession>A0A4R3HV45</accession>
<feature type="transmembrane region" description="Helical" evidence="1">
    <location>
        <begin position="7"/>
        <end position="26"/>
    </location>
</feature>
<dbReference type="GO" id="GO:0016020">
    <property type="term" value="C:membrane"/>
    <property type="evidence" value="ECO:0007669"/>
    <property type="project" value="TreeGrafter"/>
</dbReference>
<evidence type="ECO:0000313" key="4">
    <source>
        <dbReference type="Proteomes" id="UP000295382"/>
    </source>
</evidence>
<dbReference type="Proteomes" id="UP000295382">
    <property type="component" value="Unassembled WGS sequence"/>
</dbReference>
<protein>
    <submittedName>
        <fullName evidence="3">Peptidoglycan/LPS O-acetylase OafA/YrhL</fullName>
    </submittedName>
</protein>
<feature type="transmembrane region" description="Helical" evidence="1">
    <location>
        <begin position="297"/>
        <end position="318"/>
    </location>
</feature>
<dbReference type="PANTHER" id="PTHR23028">
    <property type="entry name" value="ACETYLTRANSFERASE"/>
    <property type="match status" value="1"/>
</dbReference>
<dbReference type="InterPro" id="IPR002656">
    <property type="entry name" value="Acyl_transf_3_dom"/>
</dbReference>
<evidence type="ECO:0000259" key="2">
    <source>
        <dbReference type="Pfam" id="PF01757"/>
    </source>
</evidence>
<dbReference type="Pfam" id="PF01757">
    <property type="entry name" value="Acyl_transf_3"/>
    <property type="match status" value="1"/>
</dbReference>
<dbReference type="GO" id="GO:0016747">
    <property type="term" value="F:acyltransferase activity, transferring groups other than amino-acyl groups"/>
    <property type="evidence" value="ECO:0007669"/>
    <property type="project" value="InterPro"/>
</dbReference>